<accession>A0A319DYZ5</accession>
<reference evidence="2 3" key="1">
    <citation type="submission" date="2018-02" db="EMBL/GenBank/DDBJ databases">
        <title>The genomes of Aspergillus section Nigri reveals drivers in fungal speciation.</title>
        <authorList>
            <consortium name="DOE Joint Genome Institute"/>
            <person name="Vesth T.C."/>
            <person name="Nybo J."/>
            <person name="Theobald S."/>
            <person name="Brandl J."/>
            <person name="Frisvad J.C."/>
            <person name="Nielsen K.F."/>
            <person name="Lyhne E.K."/>
            <person name="Kogle M.E."/>
            <person name="Kuo A."/>
            <person name="Riley R."/>
            <person name="Clum A."/>
            <person name="Nolan M."/>
            <person name="Lipzen A."/>
            <person name="Salamov A."/>
            <person name="Henrissat B."/>
            <person name="Wiebenga A."/>
            <person name="De vries R.P."/>
            <person name="Grigoriev I.V."/>
            <person name="Mortensen U.H."/>
            <person name="Andersen M.R."/>
            <person name="Baker S.E."/>
        </authorList>
    </citation>
    <scope>NUCLEOTIDE SEQUENCE [LARGE SCALE GENOMIC DNA]</scope>
    <source>
        <strain evidence="2 3">CBS 707.79</strain>
    </source>
</reference>
<dbReference type="InterPro" id="IPR002575">
    <property type="entry name" value="Aminoglycoside_PTrfase"/>
</dbReference>
<evidence type="ECO:0000313" key="2">
    <source>
        <dbReference type="EMBL" id="PYH93438.1"/>
    </source>
</evidence>
<dbReference type="AlphaFoldDB" id="A0A319DYZ5"/>
<proteinExistence type="predicted"/>
<dbReference type="SUPFAM" id="SSF56112">
    <property type="entry name" value="Protein kinase-like (PK-like)"/>
    <property type="match status" value="1"/>
</dbReference>
<dbReference type="OrthoDB" id="2906425at2759"/>
<dbReference type="VEuPathDB" id="FungiDB:BO71DRAFT_327674"/>
<name>A0A319DYZ5_9EURO</name>
<dbReference type="CDD" id="cd05120">
    <property type="entry name" value="APH_ChoK_like"/>
    <property type="match status" value="1"/>
</dbReference>
<dbReference type="InterPro" id="IPR051678">
    <property type="entry name" value="AGP_Transferase"/>
</dbReference>
<dbReference type="EMBL" id="KZ825893">
    <property type="protein sequence ID" value="PYH93438.1"/>
    <property type="molecule type" value="Genomic_DNA"/>
</dbReference>
<evidence type="ECO:0000313" key="3">
    <source>
        <dbReference type="Proteomes" id="UP000247810"/>
    </source>
</evidence>
<sequence>MKRSRFRSVIQHIVPCLTTAGNRIPFVVKAGLGVRKAEAMALYLIARYTDVPVPTVLEEQFGGRYGRIKMSDMPGTTLASKWDHLSSDQKQTVCSKIWALIASWKDITRPARFQDVCCLADGQPIQDLLLRDSTTDEEQIGNLTTGAQVRERISKNFDISGNAMASKAIPVTDQFCFTHGDIDPSNIMVDDDNNMTAVVDWECAGWYPDYWEYAKIMKPNGHIDFQNWMHATAPKIWNVAAISSVRAAIYMARYRNGLP</sequence>
<dbReference type="Gene3D" id="3.90.1200.10">
    <property type="match status" value="1"/>
</dbReference>
<feature type="domain" description="Aminoglycoside phosphotransferase" evidence="1">
    <location>
        <begin position="38"/>
        <end position="217"/>
    </location>
</feature>
<dbReference type="Proteomes" id="UP000247810">
    <property type="component" value="Unassembled WGS sequence"/>
</dbReference>
<dbReference type="PANTHER" id="PTHR21310:SF48">
    <property type="entry name" value="AMINOGLYCOSIDE PHOSPHOTRANSFERASE DOMAIN-CONTAINING PROTEIN"/>
    <property type="match status" value="1"/>
</dbReference>
<protein>
    <recommendedName>
        <fullName evidence="1">Aminoglycoside phosphotransferase domain-containing protein</fullName>
    </recommendedName>
</protein>
<evidence type="ECO:0000259" key="1">
    <source>
        <dbReference type="Pfam" id="PF01636"/>
    </source>
</evidence>
<organism evidence="2 3">
    <name type="scientific">Aspergillus ellipticus CBS 707.79</name>
    <dbReference type="NCBI Taxonomy" id="1448320"/>
    <lineage>
        <taxon>Eukaryota</taxon>
        <taxon>Fungi</taxon>
        <taxon>Dikarya</taxon>
        <taxon>Ascomycota</taxon>
        <taxon>Pezizomycotina</taxon>
        <taxon>Eurotiomycetes</taxon>
        <taxon>Eurotiomycetidae</taxon>
        <taxon>Eurotiales</taxon>
        <taxon>Aspergillaceae</taxon>
        <taxon>Aspergillus</taxon>
        <taxon>Aspergillus subgen. Circumdati</taxon>
    </lineage>
</organism>
<dbReference type="STRING" id="1448320.A0A319DYZ5"/>
<keyword evidence="3" id="KW-1185">Reference proteome</keyword>
<gene>
    <name evidence="2" type="ORF">BO71DRAFT_327674</name>
</gene>
<dbReference type="InterPro" id="IPR011009">
    <property type="entry name" value="Kinase-like_dom_sf"/>
</dbReference>
<dbReference type="Pfam" id="PF01636">
    <property type="entry name" value="APH"/>
    <property type="match status" value="1"/>
</dbReference>
<dbReference type="PANTHER" id="PTHR21310">
    <property type="entry name" value="AMINOGLYCOSIDE PHOSPHOTRANSFERASE-RELATED-RELATED"/>
    <property type="match status" value="1"/>
</dbReference>